<feature type="transmembrane region" description="Helical" evidence="1">
    <location>
        <begin position="80"/>
        <end position="98"/>
    </location>
</feature>
<sequence length="409" mass="44527">MRLLVVSQYFWPENFRINDLARSLRGHGVDAAVLTGKPNYPQGKIFDGYRAGGVHREVLDGMEVLRVPLLARGASGLRLALNYLSFVLSGMAFGPWLLRKKKFDAIFVYAPSPILQAIPAIMLGWLKRAPVILWVQDLWPASLSATGHVKNKLVLKAVEHVVRFIYRHVDLLLVQSEAFEAPVRALAGNTPVLYYPNSGDDSFSESSAAPAPALDGLDAPFPVLFAGNIGTAQAVDVIVEAAAMLRGHPEIAFVVVGDGSRRAWMLEEKARRQLDNLHLPGRYPVETMPAVMQQAGALLVTLTDQEIFSYTVPSKLQNYLAAGRPIVASLNGEGARLVRRANAGVAVAAEDGAALADAVLRLYRTDPVERARMGTNGARYFAQHFSHDMLVGQLAAIVGSCIANRKDEQ</sequence>
<dbReference type="PANTHER" id="PTHR12526">
    <property type="entry name" value="GLYCOSYLTRANSFERASE"/>
    <property type="match status" value="1"/>
</dbReference>
<keyword evidence="1" id="KW-1133">Transmembrane helix</keyword>
<keyword evidence="1" id="KW-0812">Transmembrane</keyword>
<comment type="caution">
    <text evidence="3">The sequence shown here is derived from an EMBL/GenBank/DDBJ whole genome shotgun (WGS) entry which is preliminary data.</text>
</comment>
<keyword evidence="1" id="KW-0472">Membrane</keyword>
<feature type="transmembrane region" description="Helical" evidence="1">
    <location>
        <begin position="105"/>
        <end position="126"/>
    </location>
</feature>
<dbReference type="Pfam" id="PF13692">
    <property type="entry name" value="Glyco_trans_1_4"/>
    <property type="match status" value="1"/>
</dbReference>
<reference evidence="3 4" key="1">
    <citation type="submission" date="2018-09" db="EMBL/GenBank/DDBJ databases">
        <authorList>
            <person name="Zhu H."/>
        </authorList>
    </citation>
    <scope>NUCLEOTIDE SEQUENCE [LARGE SCALE GENOMIC DNA]</scope>
    <source>
        <strain evidence="3 4">K1S02-61</strain>
    </source>
</reference>
<gene>
    <name evidence="3" type="ORF">D3872_04290</name>
</gene>
<name>A0A418Y6J1_9BURK</name>
<evidence type="ECO:0000313" key="4">
    <source>
        <dbReference type="Proteomes" id="UP000284006"/>
    </source>
</evidence>
<keyword evidence="4" id="KW-1185">Reference proteome</keyword>
<proteinExistence type="predicted"/>
<dbReference type="SUPFAM" id="SSF53756">
    <property type="entry name" value="UDP-Glycosyltransferase/glycogen phosphorylase"/>
    <property type="match status" value="1"/>
</dbReference>
<evidence type="ECO:0000313" key="3">
    <source>
        <dbReference type="EMBL" id="RJG23675.1"/>
    </source>
</evidence>
<dbReference type="AlphaFoldDB" id="A0A418Y6J1"/>
<evidence type="ECO:0000256" key="1">
    <source>
        <dbReference type="SAM" id="Phobius"/>
    </source>
</evidence>
<organism evidence="3 4">
    <name type="scientific">Massilia cavernae</name>
    <dbReference type="NCBI Taxonomy" id="2320864"/>
    <lineage>
        <taxon>Bacteria</taxon>
        <taxon>Pseudomonadati</taxon>
        <taxon>Pseudomonadota</taxon>
        <taxon>Betaproteobacteria</taxon>
        <taxon>Burkholderiales</taxon>
        <taxon>Oxalobacteraceae</taxon>
        <taxon>Telluria group</taxon>
        <taxon>Massilia</taxon>
    </lineage>
</organism>
<dbReference type="RefSeq" id="WP_119809635.1">
    <property type="nucleotide sequence ID" value="NZ_QYUP01000041.1"/>
</dbReference>
<dbReference type="Proteomes" id="UP000284006">
    <property type="component" value="Unassembled WGS sequence"/>
</dbReference>
<dbReference type="Gene3D" id="3.40.50.2000">
    <property type="entry name" value="Glycogen Phosphorylase B"/>
    <property type="match status" value="2"/>
</dbReference>
<accession>A0A418Y6J1</accession>
<dbReference type="Pfam" id="PF13579">
    <property type="entry name" value="Glyco_trans_4_4"/>
    <property type="match status" value="1"/>
</dbReference>
<feature type="domain" description="Glycosyltransferase subfamily 4-like N-terminal" evidence="2">
    <location>
        <begin position="16"/>
        <end position="196"/>
    </location>
</feature>
<evidence type="ECO:0000259" key="2">
    <source>
        <dbReference type="Pfam" id="PF13579"/>
    </source>
</evidence>
<dbReference type="OrthoDB" id="9815351at2"/>
<protein>
    <submittedName>
        <fullName evidence="3">Glycosyltransferase WbuB</fullName>
    </submittedName>
</protein>
<dbReference type="InterPro" id="IPR028098">
    <property type="entry name" value="Glyco_trans_4-like_N"/>
</dbReference>
<dbReference type="CDD" id="cd03794">
    <property type="entry name" value="GT4_WbuB-like"/>
    <property type="match status" value="1"/>
</dbReference>
<dbReference type="GO" id="GO:0016757">
    <property type="term" value="F:glycosyltransferase activity"/>
    <property type="evidence" value="ECO:0007669"/>
    <property type="project" value="UniProtKB-ARBA"/>
</dbReference>
<dbReference type="EMBL" id="QYUP01000041">
    <property type="protein sequence ID" value="RJG23675.1"/>
    <property type="molecule type" value="Genomic_DNA"/>
</dbReference>
<keyword evidence="3" id="KW-0808">Transferase</keyword>